<reference evidence="2" key="1">
    <citation type="submission" date="2022-06" db="EMBL/GenBank/DDBJ databases">
        <title>Complete genome sequences of two strains of the flax pathogen Septoria linicola.</title>
        <authorList>
            <person name="Lapalu N."/>
            <person name="Simon A."/>
            <person name="Demenou B."/>
            <person name="Paumier D."/>
            <person name="Guillot M.-P."/>
            <person name="Gout L."/>
            <person name="Valade R."/>
        </authorList>
    </citation>
    <scope>NUCLEOTIDE SEQUENCE</scope>
    <source>
        <strain evidence="2">SE15195</strain>
    </source>
</reference>
<feature type="region of interest" description="Disordered" evidence="1">
    <location>
        <begin position="477"/>
        <end position="541"/>
    </location>
</feature>
<organism evidence="2 3">
    <name type="scientific">Septoria linicola</name>
    <dbReference type="NCBI Taxonomy" id="215465"/>
    <lineage>
        <taxon>Eukaryota</taxon>
        <taxon>Fungi</taxon>
        <taxon>Dikarya</taxon>
        <taxon>Ascomycota</taxon>
        <taxon>Pezizomycotina</taxon>
        <taxon>Dothideomycetes</taxon>
        <taxon>Dothideomycetidae</taxon>
        <taxon>Mycosphaerellales</taxon>
        <taxon>Mycosphaerellaceae</taxon>
        <taxon>Septoria</taxon>
    </lineage>
</organism>
<accession>A0A9Q9EJR4</accession>
<protein>
    <submittedName>
        <fullName evidence="2">Uncharacterized protein</fullName>
    </submittedName>
</protein>
<gene>
    <name evidence="2" type="ORF">Slin15195_G066140</name>
</gene>
<dbReference type="EMBL" id="CP099422">
    <property type="protein sequence ID" value="USW53295.1"/>
    <property type="molecule type" value="Genomic_DNA"/>
</dbReference>
<keyword evidence="3" id="KW-1185">Reference proteome</keyword>
<feature type="compositionally biased region" description="Basic and acidic residues" evidence="1">
    <location>
        <begin position="491"/>
        <end position="501"/>
    </location>
</feature>
<feature type="compositionally biased region" description="Basic and acidic residues" evidence="1">
    <location>
        <begin position="566"/>
        <end position="580"/>
    </location>
</feature>
<feature type="compositionally biased region" description="Acidic residues" evidence="1">
    <location>
        <begin position="511"/>
        <end position="522"/>
    </location>
</feature>
<sequence>MQHFRFDNPSSYLTPLPLFCPVATIDDNLTQPSQVTYERVHNTHQHNCAYNTTSNGSRNFMRLATGPNSGSQSGRAASPLSHRSIECTTFGYATLAPLQDAHLRRQPARSTAIYRQSSRPVTTSLNYSAFQPVPKPSRLRGTRTYTTAHFQGLFGHRGRDPLMVISGRPAVLEKLRRAQTHGMYIQAHPFASAALAFEYSLRPFQLSEDFPSTWQMESLFAAPRHEQLASGLDKDRDFSISLSDSAVDQVSPALNAVREIDCARSFLEIGGRHLGSGSVFSIIVITWGMHADSLAHEITTISGKSATHSIVMFREMKSLASHDYSETWHSSVFTTGVPAALIPPLSPTARLEVCASTMTPEAKTNPVTGRWCNRDSFEEEDVLASITDEKDVDGEVILRAAQLYTNTELHEKIKALGSTASYNSVTKRITNSLKVRTRASLLPGQVFTQKYNAQRATFNAERKKNLAAARKSGRISTYSTARSFQSTTSYSEDRKYHRSDFENPAMYRESEDVDASDTDMEDPRDGGVINQAESYGKDSLSRSADVDALRRFARRVRNSTKLAVKDEIHEWRNGARKDELNEQEETEGEPDEQQSDDSDVSEWEDA</sequence>
<proteinExistence type="predicted"/>
<dbReference type="AlphaFoldDB" id="A0A9Q9EJR4"/>
<dbReference type="Proteomes" id="UP001056384">
    <property type="component" value="Chromosome 5"/>
</dbReference>
<name>A0A9Q9EJR4_9PEZI</name>
<feature type="compositionally biased region" description="Polar residues" evidence="1">
    <location>
        <begin position="477"/>
        <end position="490"/>
    </location>
</feature>
<feature type="region of interest" description="Disordered" evidence="1">
    <location>
        <begin position="566"/>
        <end position="606"/>
    </location>
</feature>
<evidence type="ECO:0000313" key="3">
    <source>
        <dbReference type="Proteomes" id="UP001056384"/>
    </source>
</evidence>
<evidence type="ECO:0000256" key="1">
    <source>
        <dbReference type="SAM" id="MobiDB-lite"/>
    </source>
</evidence>
<feature type="compositionally biased region" description="Acidic residues" evidence="1">
    <location>
        <begin position="581"/>
        <end position="606"/>
    </location>
</feature>
<evidence type="ECO:0000313" key="2">
    <source>
        <dbReference type="EMBL" id="USW53295.1"/>
    </source>
</evidence>